<keyword evidence="6 9" id="KW-1133">Transmembrane helix</keyword>
<feature type="transmembrane region" description="Helical" evidence="9">
    <location>
        <begin position="41"/>
        <end position="63"/>
    </location>
</feature>
<feature type="transmembrane region" description="Helical" evidence="9">
    <location>
        <begin position="91"/>
        <end position="112"/>
    </location>
</feature>
<gene>
    <name evidence="11" type="ORF">AAY24_04825</name>
</gene>
<dbReference type="KEGG" id="seds:AAY24_04825"/>
<dbReference type="InterPro" id="IPR007387">
    <property type="entry name" value="TRAP_DctQ"/>
</dbReference>
<dbReference type="GO" id="GO:0022857">
    <property type="term" value="F:transmembrane transporter activity"/>
    <property type="evidence" value="ECO:0007669"/>
    <property type="project" value="UniProtKB-UniRule"/>
</dbReference>
<keyword evidence="12" id="KW-1185">Reference proteome</keyword>
<dbReference type="EMBL" id="CP011412">
    <property type="protein sequence ID" value="AKH19794.1"/>
    <property type="molecule type" value="Genomic_DNA"/>
</dbReference>
<accession>A0A0F7JWP6</accession>
<dbReference type="OrthoDB" id="9797534at2"/>
<keyword evidence="3" id="KW-1003">Cell membrane</keyword>
<dbReference type="AlphaFoldDB" id="A0A0F7JWP6"/>
<feature type="transmembrane region" description="Helical" evidence="9">
    <location>
        <begin position="12"/>
        <end position="29"/>
    </location>
</feature>
<dbReference type="PANTHER" id="PTHR35011:SF2">
    <property type="entry name" value="2,3-DIKETO-L-GULONATE TRAP TRANSPORTER SMALL PERMEASE PROTEIN YIAM"/>
    <property type="match status" value="1"/>
</dbReference>
<dbReference type="GO" id="GO:0005886">
    <property type="term" value="C:plasma membrane"/>
    <property type="evidence" value="ECO:0007669"/>
    <property type="project" value="UniProtKB-SubCell"/>
</dbReference>
<evidence type="ECO:0000256" key="6">
    <source>
        <dbReference type="ARBA" id="ARBA00022989"/>
    </source>
</evidence>
<comment type="subcellular location">
    <subcellularLocation>
        <location evidence="1 9">Cell inner membrane</location>
        <topology evidence="1 9">Multi-pass membrane protein</topology>
    </subcellularLocation>
</comment>
<evidence type="ECO:0000256" key="9">
    <source>
        <dbReference type="RuleBase" id="RU369079"/>
    </source>
</evidence>
<keyword evidence="7 9" id="KW-0472">Membrane</keyword>
<evidence type="ECO:0000313" key="12">
    <source>
        <dbReference type="Proteomes" id="UP000034410"/>
    </source>
</evidence>
<evidence type="ECO:0000256" key="2">
    <source>
        <dbReference type="ARBA" id="ARBA00022448"/>
    </source>
</evidence>
<proteinExistence type="inferred from homology"/>
<evidence type="ECO:0000256" key="1">
    <source>
        <dbReference type="ARBA" id="ARBA00004429"/>
    </source>
</evidence>
<evidence type="ECO:0000256" key="4">
    <source>
        <dbReference type="ARBA" id="ARBA00022519"/>
    </source>
</evidence>
<evidence type="ECO:0000256" key="8">
    <source>
        <dbReference type="ARBA" id="ARBA00038436"/>
    </source>
</evidence>
<dbReference type="GO" id="GO:0015740">
    <property type="term" value="P:C4-dicarboxylate transport"/>
    <property type="evidence" value="ECO:0007669"/>
    <property type="project" value="TreeGrafter"/>
</dbReference>
<keyword evidence="5 9" id="KW-0812">Transmembrane</keyword>
<feature type="domain" description="Tripartite ATP-independent periplasmic transporters DctQ component" evidence="10">
    <location>
        <begin position="24"/>
        <end position="148"/>
    </location>
</feature>
<comment type="function">
    <text evidence="9">Part of the tripartite ATP-independent periplasmic (TRAP) transport system.</text>
</comment>
<organism evidence="11 12">
    <name type="scientific">Sedimenticola thiotaurini</name>
    <dbReference type="NCBI Taxonomy" id="1543721"/>
    <lineage>
        <taxon>Bacteria</taxon>
        <taxon>Pseudomonadati</taxon>
        <taxon>Pseudomonadota</taxon>
        <taxon>Gammaproteobacteria</taxon>
        <taxon>Chromatiales</taxon>
        <taxon>Sedimenticolaceae</taxon>
        <taxon>Sedimenticola</taxon>
    </lineage>
</organism>
<keyword evidence="4 9" id="KW-0997">Cell inner membrane</keyword>
<name>A0A0F7JWP6_9GAMM</name>
<dbReference type="RefSeq" id="WP_046858730.1">
    <property type="nucleotide sequence ID" value="NZ_CP011412.1"/>
</dbReference>
<protein>
    <recommendedName>
        <fullName evidence="9">TRAP transporter small permease protein</fullName>
    </recommendedName>
</protein>
<evidence type="ECO:0000256" key="5">
    <source>
        <dbReference type="ARBA" id="ARBA00022692"/>
    </source>
</evidence>
<evidence type="ECO:0000256" key="7">
    <source>
        <dbReference type="ARBA" id="ARBA00023136"/>
    </source>
</evidence>
<dbReference type="Pfam" id="PF04290">
    <property type="entry name" value="DctQ"/>
    <property type="match status" value="1"/>
</dbReference>
<reference evidence="11 12" key="1">
    <citation type="journal article" date="2015" name="Genome Announc.">
        <title>Complete Genome Sequence of Sedimenticola thiotaurini Strain SIP-G1, a Polyphosphate- and Polyhydroxyalkanoate-Accumulating Sulfur-Oxidizing Gammaproteobacterium Isolated from Salt Marsh Sediments.</title>
        <authorList>
            <person name="Flood B.E."/>
            <person name="Jones D.S."/>
            <person name="Bailey J.V."/>
        </authorList>
    </citation>
    <scope>NUCLEOTIDE SEQUENCE [LARGE SCALE GENOMIC DNA]</scope>
    <source>
        <strain evidence="11 12">SIP-G1</strain>
    </source>
</reference>
<keyword evidence="2 9" id="KW-0813">Transport</keyword>
<dbReference type="Proteomes" id="UP000034410">
    <property type="component" value="Chromosome"/>
</dbReference>
<evidence type="ECO:0000313" key="11">
    <source>
        <dbReference type="EMBL" id="AKH19794.1"/>
    </source>
</evidence>
<comment type="similarity">
    <text evidence="8 9">Belongs to the TRAP transporter small permease family.</text>
</comment>
<evidence type="ECO:0000256" key="3">
    <source>
        <dbReference type="ARBA" id="ARBA00022475"/>
    </source>
</evidence>
<evidence type="ECO:0000259" key="10">
    <source>
        <dbReference type="Pfam" id="PF04290"/>
    </source>
</evidence>
<dbReference type="InterPro" id="IPR055348">
    <property type="entry name" value="DctQ"/>
</dbReference>
<dbReference type="PANTHER" id="PTHR35011">
    <property type="entry name" value="2,3-DIKETO-L-GULONATE TRAP TRANSPORTER SMALL PERMEASE PROTEIN YIAM"/>
    <property type="match status" value="1"/>
</dbReference>
<feature type="transmembrane region" description="Helical" evidence="9">
    <location>
        <begin position="124"/>
        <end position="142"/>
    </location>
</feature>
<sequence>MISLAQKIGQVMTAISVTLMILLCIPIAYEAIARSFNAPTVWAFETTLYAFIFLGFLGNALAVQKGAHFRVTLLLELFPNKRHVFDRISEIATLLFALLIISSGIYFMWYSITNEIVSATLLEVPLWIPQLAIPLGGLGLFLQTLVQMTNGEPPVDANLVGD</sequence>
<comment type="subunit">
    <text evidence="9">The complex comprises the extracytoplasmic solute receptor protein and the two transmembrane proteins.</text>
</comment>